<sequence>MSSAIRESNEEFEDQFRLQQEAAEREKLAASQTKKTRVDDDGTVMEWDEERRAWFPKIDDDFIASYQMNFGVQSEQESAHTAWRQFAAQVEKLKAERGEEDEEVKKGVASLGEYYRSPAYRVWYDEYQKRQEDAKEDKREHLETQLRSQKVVEVSADDALKRAEEEQRLGVPIAKPEAERANVVQLEGETSSESHSRKRKKKGAPEWYEITDDKNTHVYVSGLPPTITEAEFTALMSKCGIIMNDPLTDKLRVKLYRDEAGKPKGDGRCCYIKIESVDLALQILDGLHYEPGYILHVERAKFQPKKDFDYTKHRRLTAKEKKKFKQKQENVSHCLIKHEMPSLGMQVYLFSLFKWKPDANKLIRGKKERVIVLRSVFDEKDLGLDVSLIPEIRERVRTQCAKVGVIKKIVVYDTNPEGVVTVTFNTPEEADVAVGFLDKALFTYRAPAVEGADDGGGQRTRQLRVERWDGRERFDKCGESAEAEAERLERWNRFIGEDPDADDDDGDGSVDDIEATDTDEELEARCGGDSGAETE</sequence>
<keyword evidence="26" id="KW-1185">Reference proteome</keyword>
<dbReference type="GO" id="GO:0003723">
    <property type="term" value="F:RNA binding"/>
    <property type="evidence" value="ECO:0007669"/>
    <property type="project" value="UniProtKB-UniRule"/>
</dbReference>
<evidence type="ECO:0000256" key="1">
    <source>
        <dbReference type="ARBA" id="ARBA00004123"/>
    </source>
</evidence>
<dbReference type="SUPFAM" id="SSF54928">
    <property type="entry name" value="RNA-binding domain, RBD"/>
    <property type="match status" value="2"/>
</dbReference>
<dbReference type="Gene3D" id="3.30.70.330">
    <property type="match status" value="2"/>
</dbReference>
<dbReference type="PANTHER" id="PTHR15608:SF0">
    <property type="entry name" value="HIV TAT-SPECIFIC FACTOR 1"/>
    <property type="match status" value="1"/>
</dbReference>
<evidence type="ECO:0000256" key="16">
    <source>
        <dbReference type="ARBA" id="ARBA00023163"/>
    </source>
</evidence>
<evidence type="ECO:0000256" key="18">
    <source>
        <dbReference type="ARBA" id="ARBA00023204"/>
    </source>
</evidence>
<keyword evidence="10" id="KW-0227">DNA damage</keyword>
<dbReference type="EMBL" id="UYRS01001547">
    <property type="protein sequence ID" value="VDK25014.1"/>
    <property type="molecule type" value="Genomic_DNA"/>
</dbReference>
<comment type="similarity">
    <text evidence="3">Belongs to the HTATSF1 family.</text>
</comment>
<evidence type="ECO:0000256" key="5">
    <source>
        <dbReference type="ARBA" id="ARBA00022499"/>
    </source>
</evidence>
<evidence type="ECO:0000256" key="19">
    <source>
        <dbReference type="ARBA" id="ARBA00023242"/>
    </source>
</evidence>
<evidence type="ECO:0000256" key="13">
    <source>
        <dbReference type="ARBA" id="ARBA00022990"/>
    </source>
</evidence>
<dbReference type="WBParaSite" id="TASK_0000237301-mRNA-1">
    <property type="protein sequence ID" value="TASK_0000237301-mRNA-1"/>
    <property type="gene ID" value="TASK_0000237301"/>
</dbReference>
<keyword evidence="11" id="KW-0832">Ubl conjugation</keyword>
<evidence type="ECO:0000256" key="2">
    <source>
        <dbReference type="ARBA" id="ARBA00004286"/>
    </source>
</evidence>
<dbReference type="STRING" id="60517.A0A0R3VY79"/>
<keyword evidence="16" id="KW-0804">Transcription</keyword>
<reference evidence="27" key="1">
    <citation type="submission" date="2017-02" db="UniProtKB">
        <authorList>
            <consortium name="WormBaseParasite"/>
        </authorList>
    </citation>
    <scope>IDENTIFICATION</scope>
</reference>
<keyword evidence="4" id="KW-0158">Chromosome</keyword>
<dbReference type="InterPro" id="IPR000504">
    <property type="entry name" value="RRM_dom"/>
</dbReference>
<evidence type="ECO:0000256" key="11">
    <source>
        <dbReference type="ARBA" id="ARBA00022843"/>
    </source>
</evidence>
<keyword evidence="5" id="KW-1017">Isopeptide bond</keyword>
<keyword evidence="14" id="KW-0805">Transcription regulation</keyword>
<keyword evidence="17" id="KW-0508">mRNA splicing</keyword>
<feature type="region of interest" description="Disordered" evidence="23">
    <location>
        <begin position="490"/>
        <end position="535"/>
    </location>
</feature>
<dbReference type="GO" id="GO:0005684">
    <property type="term" value="C:U2-type spliceosomal complex"/>
    <property type="evidence" value="ECO:0007669"/>
    <property type="project" value="UniProtKB-ARBA"/>
</dbReference>
<evidence type="ECO:0000256" key="21">
    <source>
        <dbReference type="ARBA" id="ARBA00073773"/>
    </source>
</evidence>
<dbReference type="GO" id="GO:0005686">
    <property type="term" value="C:U2 snRNP"/>
    <property type="evidence" value="ECO:0007669"/>
    <property type="project" value="TreeGrafter"/>
</dbReference>
<evidence type="ECO:0000256" key="3">
    <source>
        <dbReference type="ARBA" id="ARBA00007747"/>
    </source>
</evidence>
<evidence type="ECO:0000256" key="10">
    <source>
        <dbReference type="ARBA" id="ARBA00022763"/>
    </source>
</evidence>
<evidence type="ECO:0000259" key="24">
    <source>
        <dbReference type="PROSITE" id="PS50102"/>
    </source>
</evidence>
<dbReference type="CDD" id="cd12281">
    <property type="entry name" value="RRM1_TatSF1_like"/>
    <property type="match status" value="1"/>
</dbReference>
<accession>A0A0R3VY79</accession>
<evidence type="ECO:0000256" key="7">
    <source>
        <dbReference type="ARBA" id="ARBA00022664"/>
    </source>
</evidence>
<evidence type="ECO:0000256" key="22">
    <source>
        <dbReference type="PROSITE-ProRule" id="PRU00176"/>
    </source>
</evidence>
<keyword evidence="9" id="KW-0677">Repeat</keyword>
<protein>
    <recommendedName>
        <fullName evidence="21">17S U2 SnRNP complex component HTATSF1</fullName>
    </recommendedName>
</protein>
<keyword evidence="6" id="KW-0597">Phosphoprotein</keyword>
<evidence type="ECO:0000256" key="6">
    <source>
        <dbReference type="ARBA" id="ARBA00022553"/>
    </source>
</evidence>
<dbReference type="GO" id="GO:0006281">
    <property type="term" value="P:DNA repair"/>
    <property type="evidence" value="ECO:0007669"/>
    <property type="project" value="UniProtKB-KW"/>
</dbReference>
<dbReference type="GO" id="GO:0000398">
    <property type="term" value="P:mRNA splicing, via spliceosome"/>
    <property type="evidence" value="ECO:0007669"/>
    <property type="project" value="InterPro"/>
</dbReference>
<evidence type="ECO:0000256" key="17">
    <source>
        <dbReference type="ARBA" id="ARBA00023187"/>
    </source>
</evidence>
<keyword evidence="19" id="KW-0539">Nucleus</keyword>
<keyword evidence="7" id="KW-0507">mRNA processing</keyword>
<dbReference type="AlphaFoldDB" id="A0A0R3VY79"/>
<dbReference type="FunFam" id="3.30.70.330:FF:000105">
    <property type="entry name" value="HIV Tat-specific factor 1 homolog"/>
    <property type="match status" value="1"/>
</dbReference>
<evidence type="ECO:0000313" key="27">
    <source>
        <dbReference type="WBParaSite" id="TASK_0000237301-mRNA-1"/>
    </source>
</evidence>
<name>A0A0R3VY79_TAEAS</name>
<evidence type="ECO:0000256" key="14">
    <source>
        <dbReference type="ARBA" id="ARBA00023015"/>
    </source>
</evidence>
<dbReference type="InterPro" id="IPR035979">
    <property type="entry name" value="RBD_domain_sf"/>
</dbReference>
<evidence type="ECO:0000256" key="4">
    <source>
        <dbReference type="ARBA" id="ARBA00022454"/>
    </source>
</evidence>
<dbReference type="InterPro" id="IPR012677">
    <property type="entry name" value="Nucleotide-bd_a/b_plait_sf"/>
</dbReference>
<keyword evidence="13" id="KW-0007">Acetylation</keyword>
<evidence type="ECO:0000313" key="26">
    <source>
        <dbReference type="Proteomes" id="UP000282613"/>
    </source>
</evidence>
<evidence type="ECO:0000256" key="15">
    <source>
        <dbReference type="ARBA" id="ARBA00023159"/>
    </source>
</evidence>
<evidence type="ECO:0000256" key="9">
    <source>
        <dbReference type="ARBA" id="ARBA00022737"/>
    </source>
</evidence>
<organism evidence="27">
    <name type="scientific">Taenia asiatica</name>
    <name type="common">Asian tapeworm</name>
    <dbReference type="NCBI Taxonomy" id="60517"/>
    <lineage>
        <taxon>Eukaryota</taxon>
        <taxon>Metazoa</taxon>
        <taxon>Spiralia</taxon>
        <taxon>Lophotrochozoa</taxon>
        <taxon>Platyhelminthes</taxon>
        <taxon>Cestoda</taxon>
        <taxon>Eucestoda</taxon>
        <taxon>Cyclophyllidea</taxon>
        <taxon>Taeniidae</taxon>
        <taxon>Taenia</taxon>
    </lineage>
</organism>
<comment type="subcellular location">
    <subcellularLocation>
        <location evidence="2">Chromosome</location>
    </subcellularLocation>
    <subcellularLocation>
        <location evidence="1">Nucleus</location>
    </subcellularLocation>
</comment>
<evidence type="ECO:0000313" key="25">
    <source>
        <dbReference type="EMBL" id="VDK25014.1"/>
    </source>
</evidence>
<comment type="subunit">
    <text evidence="20">Component of the 17S U2 SnRNP complex, a ribonucleoprotein complex that contains small nuclear RNA (snRNA) U2 and a number of specific proteins. Within the 17S U2 SnRNP complex, interacts (via UHM region) directly with SF3B1. Component of a complex which is at least composed of HTATSF1/Tat-SF1, the P-TEFb complex components CDK9 and CCNT1, RNA polymerase II, SUPT5H, and NCL/nucleolin. Interacts with GTF2F2/RAP30 and POLR2A. Interacts with TCERG1/CA150. Interacts with (poly-ADP-ribosylated) RPA1; promoting HTATSF1 recruitment to DNA damage sites. Interacts (when phosphorylated) with TOPBP1; promoting recruitment of TOPBP1 to DNA damage sites during S-phase.</text>
</comment>
<feature type="domain" description="RRM" evidence="24">
    <location>
        <begin position="216"/>
        <end position="302"/>
    </location>
</feature>
<evidence type="ECO:0000256" key="20">
    <source>
        <dbReference type="ARBA" id="ARBA00062124"/>
    </source>
</evidence>
<evidence type="ECO:0000256" key="23">
    <source>
        <dbReference type="SAM" id="MobiDB-lite"/>
    </source>
</evidence>
<gene>
    <name evidence="25" type="ORF">TASK_LOCUS2373</name>
</gene>
<evidence type="ECO:0000256" key="8">
    <source>
        <dbReference type="ARBA" id="ARBA00022728"/>
    </source>
</evidence>
<keyword evidence="18" id="KW-0234">DNA repair</keyword>
<dbReference type="OrthoDB" id="10258585at2759"/>
<keyword evidence="15" id="KW-0010">Activator</keyword>
<dbReference type="PROSITE" id="PS50102">
    <property type="entry name" value="RRM"/>
    <property type="match status" value="1"/>
</dbReference>
<feature type="region of interest" description="Disordered" evidence="23">
    <location>
        <begin position="184"/>
        <end position="206"/>
    </location>
</feature>
<dbReference type="GO" id="GO:0005694">
    <property type="term" value="C:chromosome"/>
    <property type="evidence" value="ECO:0007669"/>
    <property type="project" value="UniProtKB-SubCell"/>
</dbReference>
<dbReference type="FunFam" id="3.30.70.330:FF:000202">
    <property type="entry name" value="HIV Tat-specific factor 1"/>
    <property type="match status" value="1"/>
</dbReference>
<feature type="compositionally biased region" description="Acidic residues" evidence="23">
    <location>
        <begin position="497"/>
        <end position="522"/>
    </location>
</feature>
<dbReference type="Proteomes" id="UP000282613">
    <property type="component" value="Unassembled WGS sequence"/>
</dbReference>
<dbReference type="SMART" id="SM00360">
    <property type="entry name" value="RRM"/>
    <property type="match status" value="1"/>
</dbReference>
<evidence type="ECO:0000256" key="12">
    <source>
        <dbReference type="ARBA" id="ARBA00022884"/>
    </source>
</evidence>
<proteinExistence type="inferred from homology"/>
<keyword evidence="8" id="KW-0747">Spliceosome</keyword>
<keyword evidence="12 22" id="KW-0694">RNA-binding</keyword>
<dbReference type="PANTHER" id="PTHR15608">
    <property type="entry name" value="SPLICING FACTOR U2AF-ASSOCIATED PROTEIN 2"/>
    <property type="match status" value="1"/>
</dbReference>
<reference evidence="25 26" key="2">
    <citation type="submission" date="2018-11" db="EMBL/GenBank/DDBJ databases">
        <authorList>
            <consortium name="Pathogen Informatics"/>
        </authorList>
    </citation>
    <scope>NUCLEOTIDE SEQUENCE [LARGE SCALE GENOMIC DNA]</scope>
</reference>
<dbReference type="InterPro" id="IPR034393">
    <property type="entry name" value="TatSF1-like"/>
</dbReference>
<dbReference type="InterPro" id="IPR034392">
    <property type="entry name" value="TatSF1-like_RRM1"/>
</dbReference>